<dbReference type="InterPro" id="IPR001375">
    <property type="entry name" value="Peptidase_S9_cat"/>
</dbReference>
<gene>
    <name evidence="6" type="ORF">GCM10009681_39970</name>
</gene>
<dbReference type="PRINTS" id="PR00862">
    <property type="entry name" value="PROLIGOPTASE"/>
</dbReference>
<reference evidence="7" key="1">
    <citation type="journal article" date="2019" name="Int. J. Syst. Evol. Microbiol.">
        <title>The Global Catalogue of Microorganisms (GCM) 10K type strain sequencing project: providing services to taxonomists for standard genome sequencing and annotation.</title>
        <authorList>
            <consortium name="The Broad Institute Genomics Platform"/>
            <consortium name="The Broad Institute Genome Sequencing Center for Infectious Disease"/>
            <person name="Wu L."/>
            <person name="Ma J."/>
        </authorList>
    </citation>
    <scope>NUCLEOTIDE SEQUENCE [LARGE SCALE GENOMIC DNA]</scope>
    <source>
        <strain evidence="7">JCM 13249</strain>
    </source>
</reference>
<accession>A0ABP4X0L6</accession>
<dbReference type="InterPro" id="IPR051167">
    <property type="entry name" value="Prolyl_oligopep/macrocyclase"/>
</dbReference>
<dbReference type="Proteomes" id="UP001500655">
    <property type="component" value="Unassembled WGS sequence"/>
</dbReference>
<dbReference type="Gene3D" id="2.130.10.120">
    <property type="entry name" value="Prolyl oligopeptidase, N-terminal domain"/>
    <property type="match status" value="1"/>
</dbReference>
<protein>
    <submittedName>
        <fullName evidence="6">Prolyl oligopeptidase family serine peptidase</fullName>
    </submittedName>
</protein>
<keyword evidence="1" id="KW-0645">Protease</keyword>
<evidence type="ECO:0000259" key="5">
    <source>
        <dbReference type="Pfam" id="PF02897"/>
    </source>
</evidence>
<dbReference type="EMBL" id="BAAALS010000020">
    <property type="protein sequence ID" value="GAA1764889.1"/>
    <property type="molecule type" value="Genomic_DNA"/>
</dbReference>
<dbReference type="InterPro" id="IPR029058">
    <property type="entry name" value="AB_hydrolase_fold"/>
</dbReference>
<keyword evidence="3" id="KW-0720">Serine protease</keyword>
<dbReference type="RefSeq" id="WP_344084036.1">
    <property type="nucleotide sequence ID" value="NZ_BAAALS010000020.1"/>
</dbReference>
<dbReference type="SUPFAM" id="SSF50993">
    <property type="entry name" value="Peptidase/esterase 'gauge' domain"/>
    <property type="match status" value="1"/>
</dbReference>
<evidence type="ECO:0000256" key="3">
    <source>
        <dbReference type="ARBA" id="ARBA00022825"/>
    </source>
</evidence>
<dbReference type="InterPro" id="IPR002470">
    <property type="entry name" value="Peptidase_S9A"/>
</dbReference>
<evidence type="ECO:0000313" key="6">
    <source>
        <dbReference type="EMBL" id="GAA1764889.1"/>
    </source>
</evidence>
<name>A0ABP4X0L6_9ACTN</name>
<comment type="caution">
    <text evidence="6">The sequence shown here is derived from an EMBL/GenBank/DDBJ whole genome shotgun (WGS) entry which is preliminary data.</text>
</comment>
<dbReference type="PANTHER" id="PTHR42881">
    <property type="entry name" value="PROLYL ENDOPEPTIDASE"/>
    <property type="match status" value="1"/>
</dbReference>
<proteinExistence type="predicted"/>
<feature type="domain" description="Peptidase S9A N-terminal" evidence="5">
    <location>
        <begin position="2"/>
        <end position="389"/>
    </location>
</feature>
<organism evidence="6 7">
    <name type="scientific">Luedemannella helvata</name>
    <dbReference type="NCBI Taxonomy" id="349315"/>
    <lineage>
        <taxon>Bacteria</taxon>
        <taxon>Bacillati</taxon>
        <taxon>Actinomycetota</taxon>
        <taxon>Actinomycetes</taxon>
        <taxon>Micromonosporales</taxon>
        <taxon>Micromonosporaceae</taxon>
        <taxon>Luedemannella</taxon>
    </lineage>
</organism>
<sequence>MTADRYGWLEEVDGERALAWVRERNAEIPDGAPDLRAELLEVLDADDRIPVPGLREGLLYNFWRDEAHPRGLWRRTTLASYRTARPDWEVLLDLDRLAADEGENWVWQSAEVLRPGCRRALLSLSRGGADAAVVREYDLVQRAFVADGFTLPEAKSSVAWRDPDTVYVGTDTGPGSLTDAGYPRTVRLWRRGTPVADAPIIFEGEPGDVLVAAWRDRTPGYERDFVVRQMEFFAGHTYLLDGDGTLRHLAVPDDADVEAHGAWALIRPRTPWSVGGTAHPAGSLLAAPFDGVLAGAPEITVLFAPDEHTSLQDVSRTRDHVILTLMTDVRTRLEILTPTGDGWRVEPAAPDAVGDLNHLEVCDTDPDAGDEYLLLTTGFTQPSTLWHATVGEPVTALKREPAFFDATGMGVAQYFATSADGTHVPYFVVNPAPGGPDPVPTLLTAYGGFEISLTPYYSGVVGRGWLARGGRLVVANIRGGGEYGPAWHQAAVRAGRERAYEDFAAVARDLVTRGLATPRTLGIEGGSNGGLLTSVMLTRHPELFGAVVTQVPLTDMRRYHLLLAGASWMAEYGDPDDPDDWAYLSRFSPYHNVRDDRAYPPVLVTTSTRDDRVHPAHARKLVARLREVGADVTYFENMEGGHGGAADNSQRAHLSALVFDFLWRRLAT</sequence>
<evidence type="ECO:0000256" key="2">
    <source>
        <dbReference type="ARBA" id="ARBA00022801"/>
    </source>
</evidence>
<dbReference type="Pfam" id="PF00326">
    <property type="entry name" value="Peptidase_S9"/>
    <property type="match status" value="1"/>
</dbReference>
<evidence type="ECO:0000313" key="7">
    <source>
        <dbReference type="Proteomes" id="UP001500655"/>
    </source>
</evidence>
<feature type="domain" description="Peptidase S9 prolyl oligopeptidase catalytic" evidence="4">
    <location>
        <begin position="466"/>
        <end position="666"/>
    </location>
</feature>
<dbReference type="PANTHER" id="PTHR42881:SF13">
    <property type="entry name" value="PROLYL ENDOPEPTIDASE"/>
    <property type="match status" value="1"/>
</dbReference>
<keyword evidence="7" id="KW-1185">Reference proteome</keyword>
<keyword evidence="2" id="KW-0378">Hydrolase</keyword>
<evidence type="ECO:0000259" key="4">
    <source>
        <dbReference type="Pfam" id="PF00326"/>
    </source>
</evidence>
<dbReference type="SUPFAM" id="SSF53474">
    <property type="entry name" value="alpha/beta-Hydrolases"/>
    <property type="match status" value="1"/>
</dbReference>
<evidence type="ECO:0000256" key="1">
    <source>
        <dbReference type="ARBA" id="ARBA00022670"/>
    </source>
</evidence>
<dbReference type="Gene3D" id="3.40.50.1820">
    <property type="entry name" value="alpha/beta hydrolase"/>
    <property type="match status" value="1"/>
</dbReference>
<dbReference type="Pfam" id="PF02897">
    <property type="entry name" value="Peptidase_S9_N"/>
    <property type="match status" value="1"/>
</dbReference>
<dbReference type="InterPro" id="IPR023302">
    <property type="entry name" value="Pept_S9A_N"/>
</dbReference>